<evidence type="ECO:0000256" key="5">
    <source>
        <dbReference type="ARBA" id="ARBA00022490"/>
    </source>
</evidence>
<evidence type="ECO:0000256" key="12">
    <source>
        <dbReference type="SAM" id="MobiDB-lite"/>
    </source>
</evidence>
<dbReference type="PANTHER" id="PTHR12280:SF30">
    <property type="entry name" value="FUMBLE"/>
    <property type="match status" value="1"/>
</dbReference>
<dbReference type="VEuPathDB" id="VectorBase:ACON2_039494"/>
<evidence type="ECO:0000256" key="7">
    <source>
        <dbReference type="ARBA" id="ARBA00022741"/>
    </source>
</evidence>
<feature type="compositionally biased region" description="Basic residues" evidence="12">
    <location>
        <begin position="197"/>
        <end position="208"/>
    </location>
</feature>
<name>A0A8W7PHR1_ANOCL</name>
<feature type="compositionally biased region" description="Basic residues" evidence="12">
    <location>
        <begin position="98"/>
        <end position="113"/>
    </location>
</feature>
<evidence type="ECO:0000256" key="4">
    <source>
        <dbReference type="ARBA" id="ARBA00012102"/>
    </source>
</evidence>
<keyword evidence="8" id="KW-0418">Kinase</keyword>
<keyword evidence="5" id="KW-0963">Cytoplasm</keyword>
<feature type="compositionally biased region" description="Low complexity" evidence="12">
    <location>
        <begin position="115"/>
        <end position="136"/>
    </location>
</feature>
<evidence type="ECO:0000313" key="13">
    <source>
        <dbReference type="EnsemblMetazoa" id="ACOM031887-PA.1"/>
    </source>
</evidence>
<comment type="catalytic activity">
    <reaction evidence="1">
        <text>(R)-pantothenate + ATP = (R)-4'-phosphopantothenate + ADP + H(+)</text>
        <dbReference type="Rhea" id="RHEA:16373"/>
        <dbReference type="ChEBI" id="CHEBI:10986"/>
        <dbReference type="ChEBI" id="CHEBI:15378"/>
        <dbReference type="ChEBI" id="CHEBI:29032"/>
        <dbReference type="ChEBI" id="CHEBI:30616"/>
        <dbReference type="ChEBI" id="CHEBI:456216"/>
        <dbReference type="EC" id="2.7.1.33"/>
    </reaction>
</comment>
<dbReference type="AlphaFoldDB" id="A0A8W7PHR1"/>
<keyword evidence="7" id="KW-0547">Nucleotide-binding</keyword>
<feature type="compositionally biased region" description="Low complexity" evidence="12">
    <location>
        <begin position="165"/>
        <end position="196"/>
    </location>
</feature>
<proteinExistence type="inferred from homology"/>
<feature type="compositionally biased region" description="Basic and acidic residues" evidence="12">
    <location>
        <begin position="245"/>
        <end position="259"/>
    </location>
</feature>
<keyword evidence="6" id="KW-0808">Transferase</keyword>
<feature type="compositionally biased region" description="Low complexity" evidence="12">
    <location>
        <begin position="209"/>
        <end position="241"/>
    </location>
</feature>
<evidence type="ECO:0000256" key="11">
    <source>
        <dbReference type="ARBA" id="ARBA00060870"/>
    </source>
</evidence>
<dbReference type="Gene3D" id="3.30.420.510">
    <property type="match status" value="1"/>
</dbReference>
<evidence type="ECO:0000256" key="8">
    <source>
        <dbReference type="ARBA" id="ARBA00022777"/>
    </source>
</evidence>
<dbReference type="NCBIfam" id="TIGR00555">
    <property type="entry name" value="panK_eukar"/>
    <property type="match status" value="1"/>
</dbReference>
<evidence type="ECO:0000256" key="1">
    <source>
        <dbReference type="ARBA" id="ARBA00001206"/>
    </source>
</evidence>
<evidence type="ECO:0000256" key="10">
    <source>
        <dbReference type="ARBA" id="ARBA00022993"/>
    </source>
</evidence>
<organism evidence="13">
    <name type="scientific">Anopheles coluzzii</name>
    <name type="common">African malaria mosquito</name>
    <dbReference type="NCBI Taxonomy" id="1518534"/>
    <lineage>
        <taxon>Eukaryota</taxon>
        <taxon>Metazoa</taxon>
        <taxon>Ecdysozoa</taxon>
        <taxon>Arthropoda</taxon>
        <taxon>Hexapoda</taxon>
        <taxon>Insecta</taxon>
        <taxon>Pterygota</taxon>
        <taxon>Neoptera</taxon>
        <taxon>Endopterygota</taxon>
        <taxon>Diptera</taxon>
        <taxon>Nematocera</taxon>
        <taxon>Culicoidea</taxon>
        <taxon>Culicidae</taxon>
        <taxon>Anophelinae</taxon>
        <taxon>Anopheles</taxon>
    </lineage>
</organism>
<dbReference type="EnsemblMetazoa" id="ACOM031887-RA">
    <property type="protein sequence ID" value="ACOM031887-PA.1"/>
    <property type="gene ID" value="ACOM031887"/>
</dbReference>
<reference evidence="13" key="1">
    <citation type="submission" date="2022-08" db="UniProtKB">
        <authorList>
            <consortium name="EnsemblMetazoa"/>
        </authorList>
    </citation>
    <scope>IDENTIFICATION</scope>
</reference>
<dbReference type="SUPFAM" id="SSF53067">
    <property type="entry name" value="Actin-like ATPase domain"/>
    <property type="match status" value="2"/>
</dbReference>
<comment type="pathway">
    <text evidence="3">Cofactor biosynthesis; coenzyme A biosynthesis; CoA from (R)-pantothenate: step 1/5.</text>
</comment>
<dbReference type="CDD" id="cd24122">
    <property type="entry name" value="ASKHA_NBD_PanK-II_Pank1-like"/>
    <property type="match status" value="1"/>
</dbReference>
<dbReference type="EC" id="2.7.1.33" evidence="4"/>
<sequence length="629" mass="69187">LSTVSCGAAGISHSFTVALNAYIERGIRLRQERALEQWTHTRMDALDSSSSQPPLGPQLSSAISRWILYGTVVPSVHVTPNGTHRHHHQYATHSVASHYHRPLVRKPSYRRKMSSTESGASGSSSPTTSPKVSSSPVQQHRRRTAAAAPSPQQSRRRTGRDLQRTATANSSHSSAGSITSILSSLSSANSGGSQQQRKQRRIKRRTARKSATAEAKGARPSARSSKSNGSSSSSNSNNKANTDTRWTDESRSESSEHSIEGPVSMPWFGMDIGGTLTKLVYFEPKDITPGELDQEARILRNIRRYLTKNSAYGKTGHRDSHLQMDDVVIRGRRGSLHFIRFPTSEMLSFLKLAKSKGMAQLVTTVCATGGGAFKFEEDFRQHVNMKLAKFDELDALIKGILFTETHNKCECYFWENANEISSTKKKFDFSQPYPFILVNVGSGVSVLAVRGPDNYKRISGTSLGGGTFLGLCCLLTGCETFEEAIQLATKGDHKKVDKLVKDIYGGDYERFGLPGELVASSFGQMHLQERRQSVSKEDLAHAILVTITNNIGSIARMCASNEKIEKVVFVGNFLRVNPISMKLLAYAMDYWSKGTLKALFLEHEGYFGAVGCLLQFNGELHAQVGDLLT</sequence>
<comment type="subcellular location">
    <subcellularLocation>
        <location evidence="2">Cytoplasm</location>
    </subcellularLocation>
</comment>
<dbReference type="PANTHER" id="PTHR12280">
    <property type="entry name" value="PANTOTHENATE KINASE"/>
    <property type="match status" value="1"/>
</dbReference>
<dbReference type="GO" id="GO:0005524">
    <property type="term" value="F:ATP binding"/>
    <property type="evidence" value="ECO:0007669"/>
    <property type="project" value="UniProtKB-KW"/>
</dbReference>
<dbReference type="InterPro" id="IPR043129">
    <property type="entry name" value="ATPase_NBD"/>
</dbReference>
<dbReference type="GO" id="GO:0015937">
    <property type="term" value="P:coenzyme A biosynthetic process"/>
    <property type="evidence" value="ECO:0007669"/>
    <property type="project" value="UniProtKB-KW"/>
</dbReference>
<accession>A0A8W7PHR1</accession>
<dbReference type="GO" id="GO:0005829">
    <property type="term" value="C:cytosol"/>
    <property type="evidence" value="ECO:0007669"/>
    <property type="project" value="TreeGrafter"/>
</dbReference>
<dbReference type="FunFam" id="3.30.420.510:FF:000004">
    <property type="entry name" value="Fbl, isoform B"/>
    <property type="match status" value="1"/>
</dbReference>
<evidence type="ECO:0000256" key="3">
    <source>
        <dbReference type="ARBA" id="ARBA00005225"/>
    </source>
</evidence>
<dbReference type="FunFam" id="3.30.420.40:FF:000025">
    <property type="entry name" value="pantothenate kinase 2, mitochondrial"/>
    <property type="match status" value="1"/>
</dbReference>
<dbReference type="Pfam" id="PF03630">
    <property type="entry name" value="Fumble"/>
    <property type="match status" value="1"/>
</dbReference>
<keyword evidence="10" id="KW-0173">Coenzyme A biosynthesis</keyword>
<comment type="similarity">
    <text evidence="11">Belongs to the type II pantothenate kinase family.</text>
</comment>
<evidence type="ECO:0000256" key="9">
    <source>
        <dbReference type="ARBA" id="ARBA00022840"/>
    </source>
</evidence>
<feature type="region of interest" description="Disordered" evidence="12">
    <location>
        <begin position="79"/>
        <end position="262"/>
    </location>
</feature>
<dbReference type="InterPro" id="IPR004567">
    <property type="entry name" value="Type_II_PanK"/>
</dbReference>
<protein>
    <recommendedName>
        <fullName evidence="4">pantothenate kinase</fullName>
        <ecNumber evidence="4">2.7.1.33</ecNumber>
    </recommendedName>
</protein>
<dbReference type="Proteomes" id="UP000075882">
    <property type="component" value="Unassembled WGS sequence"/>
</dbReference>
<evidence type="ECO:0000256" key="6">
    <source>
        <dbReference type="ARBA" id="ARBA00022679"/>
    </source>
</evidence>
<evidence type="ECO:0000256" key="2">
    <source>
        <dbReference type="ARBA" id="ARBA00004496"/>
    </source>
</evidence>
<dbReference type="Gene3D" id="3.30.420.40">
    <property type="match status" value="1"/>
</dbReference>
<dbReference type="GO" id="GO:0005634">
    <property type="term" value="C:nucleus"/>
    <property type="evidence" value="ECO:0007669"/>
    <property type="project" value="TreeGrafter"/>
</dbReference>
<keyword evidence="9" id="KW-0067">ATP-binding</keyword>
<dbReference type="GO" id="GO:0004594">
    <property type="term" value="F:pantothenate kinase activity"/>
    <property type="evidence" value="ECO:0007669"/>
    <property type="project" value="UniProtKB-EC"/>
</dbReference>